<feature type="region of interest" description="Disordered" evidence="1">
    <location>
        <begin position="266"/>
        <end position="285"/>
    </location>
</feature>
<accession>A0A3R6XTL0</accession>
<dbReference type="Proteomes" id="UP000285712">
    <property type="component" value="Unassembled WGS sequence"/>
</dbReference>
<evidence type="ECO:0000313" key="3">
    <source>
        <dbReference type="EMBL" id="RHZ11580.1"/>
    </source>
</evidence>
<name>A0A3R6XTL0_APHAT</name>
<protein>
    <submittedName>
        <fullName evidence="3">Uncharacterized protein</fullName>
    </submittedName>
</protein>
<evidence type="ECO:0000313" key="5">
    <source>
        <dbReference type="Proteomes" id="UP000285712"/>
    </source>
</evidence>
<sequence length="285" mass="32383">MQTAYWFVVPEGSPGHTQANSLPITWLLTIPTGQITIRNPSSIHHVSTPQWGKLTTSNPVPIHIGFLTTGTTPDLLTPAQHHWTEALRPLDATHWLHRPPPIIRSTTPVDASTTNPKILTAPTHCLHWAQLNIPAFDPYAHDTRSYLEATYPTIYHASSGWKQFPTMTTSTRDWASTITHLHAPHFHKAWFAAHWATLRQHWQSTCTTNNAGELPLLTEVNNNIRLKRRYHDAAPMGHDRRIRRVHLTAKTLRWHSRPQTLYVTPCHPPSHRLRRPDPPATATPP</sequence>
<dbReference type="EMBL" id="QUTH01004926">
    <property type="protein sequence ID" value="RHZ11580.1"/>
    <property type="molecule type" value="Genomic_DNA"/>
</dbReference>
<dbReference type="VEuPathDB" id="FungiDB:H257_12699"/>
<dbReference type="EMBL" id="QUTG01004254">
    <property type="protein sequence ID" value="RHY88760.1"/>
    <property type="molecule type" value="Genomic_DNA"/>
</dbReference>
<dbReference type="Proteomes" id="UP000285430">
    <property type="component" value="Unassembled WGS sequence"/>
</dbReference>
<dbReference type="AlphaFoldDB" id="A0A3R6XTL0"/>
<dbReference type="VEuPathDB" id="FungiDB:H257_04087"/>
<comment type="caution">
    <text evidence="3">The sequence shown here is derived from an EMBL/GenBank/DDBJ whole genome shotgun (WGS) entry which is preliminary data.</text>
</comment>
<proteinExistence type="predicted"/>
<evidence type="ECO:0000313" key="2">
    <source>
        <dbReference type="EMBL" id="RHY88760.1"/>
    </source>
</evidence>
<gene>
    <name evidence="2" type="ORF">DYB35_010443</name>
    <name evidence="3" type="ORF">DYB37_013362</name>
</gene>
<reference evidence="4 5" key="1">
    <citation type="submission" date="2018-08" db="EMBL/GenBank/DDBJ databases">
        <title>Aphanomyces genome sequencing and annotation.</title>
        <authorList>
            <person name="Minardi D."/>
            <person name="Oidtmann B."/>
            <person name="Van Der Giezen M."/>
            <person name="Studholme D.J."/>
        </authorList>
    </citation>
    <scope>NUCLEOTIDE SEQUENCE [LARGE SCALE GENOMIC DNA]</scope>
    <source>
        <strain evidence="3 4">Da</strain>
        <strain evidence="2 5">Sv</strain>
    </source>
</reference>
<evidence type="ECO:0000313" key="4">
    <source>
        <dbReference type="Proteomes" id="UP000285430"/>
    </source>
</evidence>
<organism evidence="3 4">
    <name type="scientific">Aphanomyces astaci</name>
    <name type="common">Crayfish plague agent</name>
    <dbReference type="NCBI Taxonomy" id="112090"/>
    <lineage>
        <taxon>Eukaryota</taxon>
        <taxon>Sar</taxon>
        <taxon>Stramenopiles</taxon>
        <taxon>Oomycota</taxon>
        <taxon>Saprolegniomycetes</taxon>
        <taxon>Saprolegniales</taxon>
        <taxon>Verrucalvaceae</taxon>
        <taxon>Aphanomyces</taxon>
    </lineage>
</organism>
<evidence type="ECO:0000256" key="1">
    <source>
        <dbReference type="SAM" id="MobiDB-lite"/>
    </source>
</evidence>